<evidence type="ECO:0000313" key="1">
    <source>
        <dbReference type="EMBL" id="TKI70642.1"/>
    </source>
</evidence>
<dbReference type="AlphaFoldDB" id="A0A4U2ZAI1"/>
<name>A0A4U2ZAI1_9BACI</name>
<proteinExistence type="predicted"/>
<accession>A0A4U2ZAI1</accession>
<dbReference type="RefSeq" id="WP_107894465.1">
    <property type="nucleotide sequence ID" value="NZ_PYWM01000003.1"/>
</dbReference>
<gene>
    <name evidence="1" type="ORF">FC756_07025</name>
</gene>
<dbReference type="EMBL" id="SZPU01000020">
    <property type="protein sequence ID" value="TKI70642.1"/>
    <property type="molecule type" value="Genomic_DNA"/>
</dbReference>
<comment type="caution">
    <text evidence="1">The sequence shown here is derived from an EMBL/GenBank/DDBJ whole genome shotgun (WGS) entry which is preliminary data.</text>
</comment>
<protein>
    <submittedName>
        <fullName evidence="1">Uncharacterized protein</fullName>
    </submittedName>
</protein>
<organism evidence="1 2">
    <name type="scientific">Lysinibacillus mangiferihumi</name>
    <dbReference type="NCBI Taxonomy" id="1130819"/>
    <lineage>
        <taxon>Bacteria</taxon>
        <taxon>Bacillati</taxon>
        <taxon>Bacillota</taxon>
        <taxon>Bacilli</taxon>
        <taxon>Bacillales</taxon>
        <taxon>Bacillaceae</taxon>
        <taxon>Lysinibacillus</taxon>
    </lineage>
</organism>
<dbReference type="Proteomes" id="UP000308744">
    <property type="component" value="Unassembled WGS sequence"/>
</dbReference>
<keyword evidence="2" id="KW-1185">Reference proteome</keyword>
<reference evidence="1 2" key="1">
    <citation type="submission" date="2019-04" db="EMBL/GenBank/DDBJ databases">
        <title>Lysinibacillus genome sequencing.</title>
        <authorList>
            <person name="Dunlap C."/>
        </authorList>
    </citation>
    <scope>NUCLEOTIDE SEQUENCE [LARGE SCALE GENOMIC DNA]</scope>
    <source>
        <strain evidence="1 2">CCTCC AB 2010389</strain>
    </source>
</reference>
<evidence type="ECO:0000313" key="2">
    <source>
        <dbReference type="Proteomes" id="UP000308744"/>
    </source>
</evidence>
<sequence>MKIYADKTIINYDGLTAATKTASKSTNPIQNKNRQKDTIELSNTSRTMGNMLSMDKGTASHTTLYVDNSTFQKIATYTTNHPETRWTELGKDCDKRWIVVNGQRFESPLSEEEKALMKRGEMTLLDYLREIEEHKEKTETKEKVTLDFAAKNGITDSSNDPKINGLLKNKEVMEMLKNISKATKGKISIFK</sequence>